<sequence length="787" mass="81124">MSHIRRVCLRRRGRGRHPVTGTVVWRSHAGNVGSAGAARHRRSRVAGAQVLGAQAAPARAAQVAAARLADPDRALAGRRVRRLPHHGPPGARRPDRRGQAASRAGQGHVRGGTQGGATAPAVVVHRGHARAGPRAVLPAARHVRDPGRERAAGPARRARRGEGAAPATAPPGRRRADGDRDHAPAARPVPRPAQVRRRGRLALPGAQGALRRRDGPRGGDDRDRARRPARGGTAGRGRRDADAAAVPARLRHDRTAGGVGPFGVPGRPLQVRRRAEQAVVTSPAGDQVRWGSPAARGVLTATILGSGMAFLDGTVVNIALPRIGAEFDASVSGLQWIVDGYLLSLAALILVAGSLGDRFGRRRVYLVGVVWFGAASVLCGVAANTGMLVLARVLQGVGGALLTPGALAIIQSAFVRGDRARAIGAWSGLGGIASALGPLVGGLLVQAWSWRLAFLVNVPLAVLCVWFTRRYVPESCDRTAGGRPDVIGSVLGALGLAGLTAALVEGPPRGWGDPLVAASLVVGVAALAAFVVAQRRQRDPLVPPGLFADRTFVLANALTFVVYAALGGVMMLFVLQLQTSLSYSPTAAGMAALPMSLLMLLFSARSGKAAQRFGPRWFLVVGPMVLAAGMALLTLVTPGASYWLVVLPAMVVFGLGLVTVVAPVTATVLAAADDRHAGVASGVNNAIARTGGLLAVAVLPAAVGLSGEAYVDPTALTSSWQSAMWLCAGLAVVGGLLALGVRNDVLTPVVEEGPAEAPRPGECVQCGIVDPPTHVVPPRETRADPAA</sequence>
<dbReference type="Proteomes" id="UP001156441">
    <property type="component" value="Unassembled WGS sequence"/>
</dbReference>
<feature type="transmembrane region" description="Helical" evidence="8">
    <location>
        <begin position="389"/>
        <end position="410"/>
    </location>
</feature>
<comment type="subcellular location">
    <subcellularLocation>
        <location evidence="1">Cell membrane</location>
        <topology evidence="1">Multi-pass membrane protein</topology>
    </subcellularLocation>
</comment>
<feature type="transmembrane region" description="Helical" evidence="8">
    <location>
        <begin position="422"/>
        <end position="444"/>
    </location>
</feature>
<feature type="compositionally biased region" description="Basic and acidic residues" evidence="7">
    <location>
        <begin position="142"/>
        <end position="151"/>
    </location>
</feature>
<dbReference type="PANTHER" id="PTHR42718:SF42">
    <property type="entry name" value="EXPORT PROTEIN"/>
    <property type="match status" value="1"/>
</dbReference>
<dbReference type="Gene3D" id="1.20.1250.20">
    <property type="entry name" value="MFS general substrate transporter like domains"/>
    <property type="match status" value="1"/>
</dbReference>
<feature type="transmembrane region" description="Helical" evidence="8">
    <location>
        <begin position="553"/>
        <end position="575"/>
    </location>
</feature>
<keyword evidence="3" id="KW-1003">Cell membrane</keyword>
<evidence type="ECO:0000256" key="6">
    <source>
        <dbReference type="ARBA" id="ARBA00023136"/>
    </source>
</evidence>
<feature type="transmembrane region" description="Helical" evidence="8">
    <location>
        <begin position="515"/>
        <end position="533"/>
    </location>
</feature>
<feature type="compositionally biased region" description="Basic and acidic residues" evidence="7">
    <location>
        <begin position="174"/>
        <end position="184"/>
    </location>
</feature>
<feature type="region of interest" description="Disordered" evidence="7">
    <location>
        <begin position="128"/>
        <end position="267"/>
    </location>
</feature>
<dbReference type="PANTHER" id="PTHR42718">
    <property type="entry name" value="MAJOR FACILITATOR SUPERFAMILY MULTIDRUG TRANSPORTER MFSC"/>
    <property type="match status" value="1"/>
</dbReference>
<feature type="compositionally biased region" description="Basic residues" evidence="7">
    <location>
        <begin position="76"/>
        <end position="85"/>
    </location>
</feature>
<keyword evidence="5 8" id="KW-1133">Transmembrane helix</keyword>
<feature type="transmembrane region" description="Helical" evidence="8">
    <location>
        <begin position="587"/>
        <end position="605"/>
    </location>
</feature>
<evidence type="ECO:0000256" key="7">
    <source>
        <dbReference type="SAM" id="MobiDB-lite"/>
    </source>
</evidence>
<dbReference type="Gene3D" id="1.20.1720.10">
    <property type="entry name" value="Multidrug resistance protein D"/>
    <property type="match status" value="1"/>
</dbReference>
<dbReference type="PRINTS" id="PR01036">
    <property type="entry name" value="TCRTETB"/>
</dbReference>
<protein>
    <submittedName>
        <fullName evidence="10">MFS transporter</fullName>
    </submittedName>
</protein>
<name>A0ABT2J441_9PSEU</name>
<dbReference type="CDD" id="cd17321">
    <property type="entry name" value="MFS_MMR_MDR_like"/>
    <property type="match status" value="1"/>
</dbReference>
<dbReference type="InterPro" id="IPR011701">
    <property type="entry name" value="MFS"/>
</dbReference>
<dbReference type="InterPro" id="IPR036259">
    <property type="entry name" value="MFS_trans_sf"/>
</dbReference>
<dbReference type="Pfam" id="PF07690">
    <property type="entry name" value="MFS_1"/>
    <property type="match status" value="2"/>
</dbReference>
<evidence type="ECO:0000313" key="11">
    <source>
        <dbReference type="Proteomes" id="UP001156441"/>
    </source>
</evidence>
<feature type="transmembrane region" description="Helical" evidence="8">
    <location>
        <begin position="484"/>
        <end position="503"/>
    </location>
</feature>
<dbReference type="InterPro" id="IPR004638">
    <property type="entry name" value="EmrB-like"/>
</dbReference>
<evidence type="ECO:0000256" key="8">
    <source>
        <dbReference type="SAM" id="Phobius"/>
    </source>
</evidence>
<feature type="domain" description="Major facilitator superfamily (MFS) profile" evidence="9">
    <location>
        <begin position="298"/>
        <end position="746"/>
    </location>
</feature>
<feature type="transmembrane region" description="Helical" evidence="8">
    <location>
        <begin position="723"/>
        <end position="741"/>
    </location>
</feature>
<feature type="transmembrane region" description="Helical" evidence="8">
    <location>
        <begin position="450"/>
        <end position="472"/>
    </location>
</feature>
<organism evidence="10 11">
    <name type="scientific">Actinophytocola gossypii</name>
    <dbReference type="NCBI Taxonomy" id="2812003"/>
    <lineage>
        <taxon>Bacteria</taxon>
        <taxon>Bacillati</taxon>
        <taxon>Actinomycetota</taxon>
        <taxon>Actinomycetes</taxon>
        <taxon>Pseudonocardiales</taxon>
        <taxon>Pseudonocardiaceae</taxon>
    </lineage>
</organism>
<dbReference type="NCBIfam" id="TIGR00711">
    <property type="entry name" value="efflux_EmrB"/>
    <property type="match status" value="1"/>
</dbReference>
<keyword evidence="11" id="KW-1185">Reference proteome</keyword>
<feature type="region of interest" description="Disordered" evidence="7">
    <location>
        <begin position="75"/>
        <end position="116"/>
    </location>
</feature>
<dbReference type="EMBL" id="JAFFZE010000006">
    <property type="protein sequence ID" value="MCT2582630.1"/>
    <property type="molecule type" value="Genomic_DNA"/>
</dbReference>
<feature type="transmembrane region" description="Helical" evidence="8">
    <location>
        <begin position="617"/>
        <end position="636"/>
    </location>
</feature>
<feature type="transmembrane region" description="Helical" evidence="8">
    <location>
        <begin position="298"/>
        <end position="320"/>
    </location>
</feature>
<keyword evidence="6 8" id="KW-0472">Membrane</keyword>
<evidence type="ECO:0000256" key="5">
    <source>
        <dbReference type="ARBA" id="ARBA00022989"/>
    </source>
</evidence>
<keyword evidence="4 8" id="KW-0812">Transmembrane</keyword>
<evidence type="ECO:0000256" key="4">
    <source>
        <dbReference type="ARBA" id="ARBA00022692"/>
    </source>
</evidence>
<feature type="transmembrane region" description="Helical" evidence="8">
    <location>
        <begin position="642"/>
        <end position="671"/>
    </location>
</feature>
<accession>A0ABT2J441</accession>
<evidence type="ECO:0000313" key="10">
    <source>
        <dbReference type="EMBL" id="MCT2582630.1"/>
    </source>
</evidence>
<reference evidence="10 11" key="1">
    <citation type="submission" date="2021-02" db="EMBL/GenBank/DDBJ databases">
        <title>Actinophytocola xerophila sp. nov., isolated from soil of cotton cropping field.</title>
        <authorList>
            <person name="Huang R."/>
            <person name="Chen X."/>
            <person name="Ge X."/>
            <person name="Liu W."/>
        </authorList>
    </citation>
    <scope>NUCLEOTIDE SEQUENCE [LARGE SCALE GENOMIC DNA]</scope>
    <source>
        <strain evidence="10 11">S1-96</strain>
    </source>
</reference>
<evidence type="ECO:0000256" key="2">
    <source>
        <dbReference type="ARBA" id="ARBA00022448"/>
    </source>
</evidence>
<evidence type="ECO:0000256" key="3">
    <source>
        <dbReference type="ARBA" id="ARBA00022475"/>
    </source>
</evidence>
<proteinExistence type="predicted"/>
<dbReference type="PROSITE" id="PS50850">
    <property type="entry name" value="MFS"/>
    <property type="match status" value="1"/>
</dbReference>
<evidence type="ECO:0000256" key="1">
    <source>
        <dbReference type="ARBA" id="ARBA00004651"/>
    </source>
</evidence>
<feature type="transmembrane region" description="Helical" evidence="8">
    <location>
        <begin position="364"/>
        <end position="383"/>
    </location>
</feature>
<feature type="transmembrane region" description="Helical" evidence="8">
    <location>
        <begin position="332"/>
        <end position="352"/>
    </location>
</feature>
<gene>
    <name evidence="10" type="ORF">JT362_05780</name>
</gene>
<dbReference type="SUPFAM" id="SSF103473">
    <property type="entry name" value="MFS general substrate transporter"/>
    <property type="match status" value="1"/>
</dbReference>
<evidence type="ECO:0000259" key="9">
    <source>
        <dbReference type="PROSITE" id="PS50850"/>
    </source>
</evidence>
<comment type="caution">
    <text evidence="10">The sequence shown here is derived from an EMBL/GenBank/DDBJ whole genome shotgun (WGS) entry which is preliminary data.</text>
</comment>
<feature type="compositionally biased region" description="Basic and acidic residues" evidence="7">
    <location>
        <begin position="211"/>
        <end position="226"/>
    </location>
</feature>
<keyword evidence="2" id="KW-0813">Transport</keyword>
<dbReference type="InterPro" id="IPR020846">
    <property type="entry name" value="MFS_dom"/>
</dbReference>
<feature type="transmembrane region" description="Helical" evidence="8">
    <location>
        <begin position="692"/>
        <end position="711"/>
    </location>
</feature>